<dbReference type="Pfam" id="PF05704">
    <property type="entry name" value="Caps_synth"/>
    <property type="match status" value="1"/>
</dbReference>
<organism evidence="1 2">
    <name type="scientific">Parahaliea aestuarii</name>
    <dbReference type="NCBI Taxonomy" id="1852021"/>
    <lineage>
        <taxon>Bacteria</taxon>
        <taxon>Pseudomonadati</taxon>
        <taxon>Pseudomonadota</taxon>
        <taxon>Gammaproteobacteria</taxon>
        <taxon>Cellvibrionales</taxon>
        <taxon>Halieaceae</taxon>
        <taxon>Parahaliea</taxon>
    </lineage>
</organism>
<gene>
    <name evidence="1" type="ORF">FVW59_18050</name>
</gene>
<evidence type="ECO:0008006" key="3">
    <source>
        <dbReference type="Google" id="ProtNLM"/>
    </source>
</evidence>
<dbReference type="OrthoDB" id="9802881at2"/>
<protein>
    <recommendedName>
        <fullName evidence="3">Glycosyl transferase</fullName>
    </recommendedName>
</protein>
<keyword evidence="2" id="KW-1185">Reference proteome</keyword>
<comment type="caution">
    <text evidence="1">The sequence shown here is derived from an EMBL/GenBank/DDBJ whole genome shotgun (WGS) entry which is preliminary data.</text>
</comment>
<dbReference type="Gene3D" id="3.90.550.20">
    <property type="match status" value="1"/>
</dbReference>
<proteinExistence type="predicted"/>
<dbReference type="InterPro" id="IPR029044">
    <property type="entry name" value="Nucleotide-diphossugar_trans"/>
</dbReference>
<evidence type="ECO:0000313" key="2">
    <source>
        <dbReference type="Proteomes" id="UP000321933"/>
    </source>
</evidence>
<dbReference type="AlphaFoldDB" id="A0A5C8ZLS7"/>
<dbReference type="InterPro" id="IPR008441">
    <property type="entry name" value="AfumC-like_glycosyl_Trfase"/>
</dbReference>
<name>A0A5C8ZLS7_9GAMM</name>
<dbReference type="InterPro" id="IPR051706">
    <property type="entry name" value="Glycosyltransferase_domain"/>
</dbReference>
<dbReference type="EMBL" id="VRYZ01000009">
    <property type="protein sequence ID" value="TXS89418.1"/>
    <property type="molecule type" value="Genomic_DNA"/>
</dbReference>
<reference evidence="1 2" key="1">
    <citation type="submission" date="2019-08" db="EMBL/GenBank/DDBJ databases">
        <title>Parahaliea maris sp. nov., isolated from the surface seawater.</title>
        <authorList>
            <person name="Liu Y."/>
        </authorList>
    </citation>
    <scope>NUCLEOTIDE SEQUENCE [LARGE SCALE GENOMIC DNA]</scope>
    <source>
        <strain evidence="1 2">S2-26</strain>
    </source>
</reference>
<accession>A0A5C8ZLS7</accession>
<evidence type="ECO:0000313" key="1">
    <source>
        <dbReference type="EMBL" id="TXS89418.1"/>
    </source>
</evidence>
<dbReference type="GO" id="GO:0000030">
    <property type="term" value="F:mannosyltransferase activity"/>
    <property type="evidence" value="ECO:0007669"/>
    <property type="project" value="TreeGrafter"/>
</dbReference>
<dbReference type="SUPFAM" id="SSF53448">
    <property type="entry name" value="Nucleotide-diphospho-sugar transferases"/>
    <property type="match status" value="1"/>
</dbReference>
<dbReference type="PANTHER" id="PTHR32385">
    <property type="entry name" value="MANNOSYL PHOSPHORYLINOSITOL CERAMIDE SYNTHASE"/>
    <property type="match status" value="1"/>
</dbReference>
<dbReference type="Proteomes" id="UP000321933">
    <property type="component" value="Unassembled WGS sequence"/>
</dbReference>
<dbReference type="PANTHER" id="PTHR32385:SF15">
    <property type="entry name" value="INOSITOL PHOSPHOCERAMIDE MANNOSYLTRANSFERASE 1"/>
    <property type="match status" value="1"/>
</dbReference>
<sequence>MSFPIWIYWETPKGRKMPTYISMCLEAIKFWGQGCELKLVTPENLDNYLPDLPNKVHEITSQDENQPSLAIKTAFVRTALLHKYGGLYLDADCLPLFSLSDVCSVLDKKKFSAIRRTTPKGKHISIGLLGSSPDNPIIKQYYKQLFEALSQKTEFEWGEAGARTLTPIVQNNPEHFFDLGEDFAHPILAENQWVFMSKSIELESVCTHNTRIAMLFHRPFTGPSRSIPELGIPAQPNGWLSEWSAEQLYYGDLLISKLFRRSLPEHIFLNSFAR</sequence>
<dbReference type="GO" id="GO:0016020">
    <property type="term" value="C:membrane"/>
    <property type="evidence" value="ECO:0007669"/>
    <property type="project" value="GOC"/>
</dbReference>
<dbReference type="RefSeq" id="WP_148065779.1">
    <property type="nucleotide sequence ID" value="NZ_VRYZ01000009.1"/>
</dbReference>
<dbReference type="GO" id="GO:0051999">
    <property type="term" value="P:mannosyl-inositol phosphorylceramide biosynthetic process"/>
    <property type="evidence" value="ECO:0007669"/>
    <property type="project" value="TreeGrafter"/>
</dbReference>